<dbReference type="Proteomes" id="UP000033514">
    <property type="component" value="Unassembled WGS sequence"/>
</dbReference>
<feature type="transmembrane region" description="Helical" evidence="1">
    <location>
        <begin position="57"/>
        <end position="77"/>
    </location>
</feature>
<evidence type="ECO:0000313" key="3">
    <source>
        <dbReference type="Proteomes" id="UP000033514"/>
    </source>
</evidence>
<keyword evidence="1" id="KW-1133">Transmembrane helix</keyword>
<evidence type="ECO:0000256" key="1">
    <source>
        <dbReference type="SAM" id="Phobius"/>
    </source>
</evidence>
<proteinExistence type="predicted"/>
<organism evidence="2 3">
    <name type="scientific">Devosia soli</name>
    <dbReference type="NCBI Taxonomy" id="361041"/>
    <lineage>
        <taxon>Bacteria</taxon>
        <taxon>Pseudomonadati</taxon>
        <taxon>Pseudomonadota</taxon>
        <taxon>Alphaproteobacteria</taxon>
        <taxon>Hyphomicrobiales</taxon>
        <taxon>Devosiaceae</taxon>
        <taxon>Devosia</taxon>
    </lineage>
</organism>
<reference evidence="2 3" key="1">
    <citation type="submission" date="2015-03" db="EMBL/GenBank/DDBJ databases">
        <authorList>
            <person name="Hassan Y.I."/>
            <person name="Lepp D."/>
            <person name="Zhou T."/>
        </authorList>
    </citation>
    <scope>NUCLEOTIDE SEQUENCE [LARGE SCALE GENOMIC DNA]</scope>
    <source>
        <strain evidence="2 3">GH2-10</strain>
    </source>
</reference>
<protein>
    <recommendedName>
        <fullName evidence="4">Transmembrane protein</fullName>
    </recommendedName>
</protein>
<keyword evidence="1" id="KW-0812">Transmembrane</keyword>
<gene>
    <name evidence="2" type="ORF">VW35_18685</name>
</gene>
<dbReference type="AlphaFoldDB" id="A0A0F5L2E2"/>
<dbReference type="STRING" id="361041.VW35_18685"/>
<feature type="transmembrane region" description="Helical" evidence="1">
    <location>
        <begin position="105"/>
        <end position="131"/>
    </location>
</feature>
<dbReference type="EMBL" id="LAJG01000048">
    <property type="protein sequence ID" value="KKB75802.1"/>
    <property type="molecule type" value="Genomic_DNA"/>
</dbReference>
<keyword evidence="3" id="KW-1185">Reference proteome</keyword>
<dbReference type="OrthoDB" id="7264282at2"/>
<name>A0A0F5L2E2_9HYPH</name>
<dbReference type="RefSeq" id="WP_046144622.1">
    <property type="nucleotide sequence ID" value="NZ_LAJG01000048.1"/>
</dbReference>
<dbReference type="PATRIC" id="fig|361041.3.peg.3150"/>
<comment type="caution">
    <text evidence="2">The sequence shown here is derived from an EMBL/GenBank/DDBJ whole genome shotgun (WGS) entry which is preliminary data.</text>
</comment>
<sequence length="135" mass="15163">MRGNRAHNEIERETGSGTDLWSVIIAPGIWAVHFLVCYVAAAIFCEKFGRDADLGGIRLTVIGATLIALLGIGWSTIRLWRVRGRSLTDDDFEYEHNTPEERHRFLSHVALMLCVLSAVAVLYVTIPMLYLTTCR</sequence>
<accession>A0A0F5L2E2</accession>
<evidence type="ECO:0000313" key="2">
    <source>
        <dbReference type="EMBL" id="KKB75802.1"/>
    </source>
</evidence>
<keyword evidence="1" id="KW-0472">Membrane</keyword>
<evidence type="ECO:0008006" key="4">
    <source>
        <dbReference type="Google" id="ProtNLM"/>
    </source>
</evidence>
<feature type="transmembrane region" description="Helical" evidence="1">
    <location>
        <begin position="20"/>
        <end position="45"/>
    </location>
</feature>